<evidence type="ECO:0008006" key="4">
    <source>
        <dbReference type="Google" id="ProtNLM"/>
    </source>
</evidence>
<dbReference type="RefSeq" id="WP_010527677.1">
    <property type="nucleotide sequence ID" value="NZ_AFSL01000060.1"/>
</dbReference>
<reference evidence="2 3" key="1">
    <citation type="submission" date="2016-10" db="EMBL/GenBank/DDBJ databases">
        <authorList>
            <person name="de Groot N.N."/>
        </authorList>
    </citation>
    <scope>NUCLEOTIDE SEQUENCE [LARGE SCALE GENOMIC DNA]</scope>
    <source>
        <strain evidence="2 3">DSM 19012</strain>
    </source>
</reference>
<keyword evidence="1" id="KW-0812">Transmembrane</keyword>
<dbReference type="AlphaFoldDB" id="A0A1I2CWK2"/>
<evidence type="ECO:0000256" key="1">
    <source>
        <dbReference type="SAM" id="Phobius"/>
    </source>
</evidence>
<evidence type="ECO:0000313" key="3">
    <source>
        <dbReference type="Proteomes" id="UP000181976"/>
    </source>
</evidence>
<dbReference type="Proteomes" id="UP000181976">
    <property type="component" value="Unassembled WGS sequence"/>
</dbReference>
<feature type="transmembrane region" description="Helical" evidence="1">
    <location>
        <begin position="81"/>
        <end position="102"/>
    </location>
</feature>
<organism evidence="2 3">
    <name type="scientific">Thermophagus xiamenensis</name>
    <dbReference type="NCBI Taxonomy" id="385682"/>
    <lineage>
        <taxon>Bacteria</taxon>
        <taxon>Pseudomonadati</taxon>
        <taxon>Bacteroidota</taxon>
        <taxon>Bacteroidia</taxon>
        <taxon>Marinilabiliales</taxon>
        <taxon>Marinilabiliaceae</taxon>
        <taxon>Thermophagus</taxon>
    </lineage>
</organism>
<evidence type="ECO:0000313" key="2">
    <source>
        <dbReference type="EMBL" id="SFE72143.1"/>
    </source>
</evidence>
<name>A0A1I2CWK2_9BACT</name>
<keyword evidence="1" id="KW-1133">Transmembrane helix</keyword>
<dbReference type="InParanoid" id="A0A1I2CWK2"/>
<gene>
    <name evidence="2" type="ORF">SAMN05444380_11718</name>
</gene>
<accession>A0A1I2CWK2</accession>
<protein>
    <recommendedName>
        <fullName evidence="4">Zinc-finger</fullName>
    </recommendedName>
</protein>
<dbReference type="eggNOG" id="ENOG502ZYTV">
    <property type="taxonomic scope" value="Bacteria"/>
</dbReference>
<sequence>MNCKEFNKLLALPEREQKNITKDMQKHMEECPSCHAAYEQFLKLFQYISEEKSEKISPFITTRVIAKIERRTNRERQMKRVLIPVLSFIFLLLGFFSAQIFISLDTISEESVEIIASEYYLSDNPGTLLEETWLNTYQNE</sequence>
<keyword evidence="1" id="KW-0472">Membrane</keyword>
<keyword evidence="3" id="KW-1185">Reference proteome</keyword>
<dbReference type="OrthoDB" id="1120338at2"/>
<dbReference type="STRING" id="385682.SAMN05444380_11718"/>
<dbReference type="EMBL" id="FONA01000017">
    <property type="protein sequence ID" value="SFE72143.1"/>
    <property type="molecule type" value="Genomic_DNA"/>
</dbReference>
<proteinExistence type="predicted"/>